<dbReference type="InterPro" id="IPR029787">
    <property type="entry name" value="Nucleotide_cyclase"/>
</dbReference>
<keyword evidence="3" id="KW-0548">Nucleotidyltransferase</keyword>
<dbReference type="EC" id="2.7.7.65" evidence="3"/>
<proteinExistence type="predicted"/>
<sequence length="347" mass="40419">MIKIDNAPEPHKDRLNRTKINTRDGKHDSIYKFSESVLKGLNDDNVPSIPSNYSIYFDKMLYQQPEEFRKQIGDMLKTYSEKVEQVFDGNIHIEREVRQGFIQIKSMLQAVALIYKNLNVMRTIVKKHINNLENNTNLLAVQNVISAFNEDLLRLSSLMEKHIDVIKINYEEIGKMFKAVEEQAVYDINFEVYNKKFFITTIQNEIESIKRYNYNSSFLLVKLKDDFVEHVKNLKERNNMFKSISQLLLKTSRRSDIVAHYGDGLFAMVMKYTDENGTKQACNRILNLLSNVPWKIDDREYKLDVQMICSVLVKTKSMEQIMSEALDALSTTINATQPIFLNLKSGE</sequence>
<protein>
    <submittedName>
        <fullName evidence="3">Diguanylate cyclase</fullName>
        <ecNumber evidence="3">2.7.7.65</ecNumber>
    </submittedName>
</protein>
<evidence type="ECO:0000259" key="2">
    <source>
        <dbReference type="SMART" id="SM00267"/>
    </source>
</evidence>
<dbReference type="Proteomes" id="UP000682951">
    <property type="component" value="Unassembled WGS sequence"/>
</dbReference>
<keyword evidence="3" id="KW-0808">Transferase</keyword>
<comment type="caution">
    <text evidence="3">The sequence shown here is derived from an EMBL/GenBank/DDBJ whole genome shotgun (WGS) entry which is preliminary data.</text>
</comment>
<dbReference type="Gene3D" id="3.30.70.270">
    <property type="match status" value="1"/>
</dbReference>
<evidence type="ECO:0000313" key="3">
    <source>
        <dbReference type="EMBL" id="MBR8463257.1"/>
    </source>
</evidence>
<dbReference type="NCBIfam" id="TIGR00254">
    <property type="entry name" value="GGDEF"/>
    <property type="match status" value="1"/>
</dbReference>
<organism evidence="3 4">
    <name type="scientific">Campylobacter anatolicus</name>
    <dbReference type="NCBI Taxonomy" id="2829105"/>
    <lineage>
        <taxon>Bacteria</taxon>
        <taxon>Pseudomonadati</taxon>
        <taxon>Campylobacterota</taxon>
        <taxon>Epsilonproteobacteria</taxon>
        <taxon>Campylobacterales</taxon>
        <taxon>Campylobacteraceae</taxon>
        <taxon>Campylobacter</taxon>
    </lineage>
</organism>
<dbReference type="SUPFAM" id="SSF55073">
    <property type="entry name" value="Nucleotide cyclase"/>
    <property type="match status" value="1"/>
</dbReference>
<dbReference type="GO" id="GO:0052621">
    <property type="term" value="F:diguanylate cyclase activity"/>
    <property type="evidence" value="ECO:0007669"/>
    <property type="project" value="UniProtKB-EC"/>
</dbReference>
<evidence type="ECO:0000313" key="4">
    <source>
        <dbReference type="Proteomes" id="UP000682951"/>
    </source>
</evidence>
<feature type="domain" description="GGDEF" evidence="2">
    <location>
        <begin position="173"/>
        <end position="342"/>
    </location>
</feature>
<evidence type="ECO:0000256" key="1">
    <source>
        <dbReference type="SAM" id="MobiDB-lite"/>
    </source>
</evidence>
<dbReference type="Pfam" id="PF00990">
    <property type="entry name" value="GGDEF"/>
    <property type="match status" value="1"/>
</dbReference>
<feature type="region of interest" description="Disordered" evidence="1">
    <location>
        <begin position="1"/>
        <end position="21"/>
    </location>
</feature>
<accession>A0ABS5HI44</accession>
<dbReference type="RefSeq" id="WP_212140611.1">
    <property type="nucleotide sequence ID" value="NZ_JAGSSW010000001.1"/>
</dbReference>
<gene>
    <name evidence="3" type="ORF">KDD93_01555</name>
</gene>
<dbReference type="SMART" id="SM00267">
    <property type="entry name" value="GGDEF"/>
    <property type="match status" value="1"/>
</dbReference>
<keyword evidence="4" id="KW-1185">Reference proteome</keyword>
<dbReference type="InterPro" id="IPR043128">
    <property type="entry name" value="Rev_trsase/Diguanyl_cyclase"/>
</dbReference>
<dbReference type="EMBL" id="JAGSSW010000001">
    <property type="protein sequence ID" value="MBR8463257.1"/>
    <property type="molecule type" value="Genomic_DNA"/>
</dbReference>
<reference evidence="3 4" key="1">
    <citation type="submission" date="2021-04" db="EMBL/GenBank/DDBJ databases">
        <title>Molecular and phenotypic characterization and identification of bacterial isolates recovered from the Anatolian ground squirrels (Spermophilus xanthoprymnus) and which have the potential to form a new species in the Campylobacter genus.</title>
        <authorList>
            <person name="Aydin F."/>
            <person name="Abay S."/>
            <person name="Kayman T."/>
            <person name="Karakaya E."/>
            <person name="Mustak H.K."/>
            <person name="Mustak I.B."/>
            <person name="Bilgin N."/>
            <person name="Duzler A."/>
            <person name="Sahin O."/>
            <person name="Guran O."/>
            <person name="Saticioglu I.B."/>
        </authorList>
    </citation>
    <scope>NUCLEOTIDE SEQUENCE [LARGE SCALE GENOMIC DNA]</scope>
    <source>
        <strain evidence="4">faydin-G24</strain>
    </source>
</reference>
<dbReference type="InterPro" id="IPR000160">
    <property type="entry name" value="GGDEF_dom"/>
</dbReference>
<name>A0ABS5HI44_9BACT</name>